<dbReference type="PANTHER" id="PTHR42709">
    <property type="entry name" value="ALKALINE PHOSPHATASE LIKE PROTEIN"/>
    <property type="match status" value="1"/>
</dbReference>
<proteinExistence type="predicted"/>
<keyword evidence="1" id="KW-0472">Membrane</keyword>
<sequence length="188" mass="20944">MRRKKRSESKSFIKDGLLFRFLILAVSLILLVLIWIYRGELENLSRYGYIGIFVINFISASTIILPAPGTATVFIGGAIWNPIIVGIVSGLGSSMGELFGYFLGYGGRGILKTFEKESSYVKKLEQYFEKSGFRTTFIFAFLPLPVFDIIGVIAGAVNYPVLKFFLAMVIARILRNIIFALTGAKIFS</sequence>
<reference evidence="3 4" key="1">
    <citation type="journal article" date="2016" name="Nat. Commun.">
        <title>Thousands of microbial genomes shed light on interconnected biogeochemical processes in an aquifer system.</title>
        <authorList>
            <person name="Anantharaman K."/>
            <person name="Brown C.T."/>
            <person name="Hug L.A."/>
            <person name="Sharon I."/>
            <person name="Castelle C.J."/>
            <person name="Probst A.J."/>
            <person name="Thomas B.C."/>
            <person name="Singh A."/>
            <person name="Wilkins M.J."/>
            <person name="Karaoz U."/>
            <person name="Brodie E.L."/>
            <person name="Williams K.H."/>
            <person name="Hubbard S.S."/>
            <person name="Banfield J.F."/>
        </authorList>
    </citation>
    <scope>NUCLEOTIDE SEQUENCE [LARGE SCALE GENOMIC DNA]</scope>
</reference>
<comment type="caution">
    <text evidence="3">The sequence shown here is derived from an EMBL/GenBank/DDBJ whole genome shotgun (WGS) entry which is preliminary data.</text>
</comment>
<evidence type="ECO:0000313" key="3">
    <source>
        <dbReference type="EMBL" id="OGF99636.1"/>
    </source>
</evidence>
<feature type="transmembrane region" description="Helical" evidence="1">
    <location>
        <begin position="135"/>
        <end position="158"/>
    </location>
</feature>
<dbReference type="PANTHER" id="PTHR42709:SF10">
    <property type="entry name" value="SNARE ASSOCIATED GOLGI PROTEIN"/>
    <property type="match status" value="1"/>
</dbReference>
<evidence type="ECO:0000256" key="1">
    <source>
        <dbReference type="SAM" id="Phobius"/>
    </source>
</evidence>
<feature type="transmembrane region" description="Helical" evidence="1">
    <location>
        <begin position="44"/>
        <end position="65"/>
    </location>
</feature>
<protein>
    <recommendedName>
        <fullName evidence="2">VTT domain-containing protein</fullName>
    </recommendedName>
</protein>
<evidence type="ECO:0000313" key="4">
    <source>
        <dbReference type="Proteomes" id="UP000177396"/>
    </source>
</evidence>
<feature type="domain" description="VTT" evidence="2">
    <location>
        <begin position="68"/>
        <end position="184"/>
    </location>
</feature>
<dbReference type="GO" id="GO:0005886">
    <property type="term" value="C:plasma membrane"/>
    <property type="evidence" value="ECO:0007669"/>
    <property type="project" value="TreeGrafter"/>
</dbReference>
<dbReference type="InterPro" id="IPR051311">
    <property type="entry name" value="DedA_domain"/>
</dbReference>
<feature type="transmembrane region" description="Helical" evidence="1">
    <location>
        <begin position="21"/>
        <end position="38"/>
    </location>
</feature>
<dbReference type="Proteomes" id="UP000177396">
    <property type="component" value="Unassembled WGS sequence"/>
</dbReference>
<name>A0A1F5YI58_9BACT</name>
<organism evidence="3 4">
    <name type="scientific">Candidatus Gottesmanbacteria bacterium RBG_16_38_7b</name>
    <dbReference type="NCBI Taxonomy" id="1798372"/>
    <lineage>
        <taxon>Bacteria</taxon>
        <taxon>Candidatus Gottesmaniibacteriota</taxon>
    </lineage>
</organism>
<keyword evidence="1" id="KW-1133">Transmembrane helix</keyword>
<dbReference type="Pfam" id="PF09335">
    <property type="entry name" value="VTT_dom"/>
    <property type="match status" value="1"/>
</dbReference>
<gene>
    <name evidence="3" type="ORF">A2153_03695</name>
</gene>
<dbReference type="EMBL" id="MFJB01000055">
    <property type="protein sequence ID" value="OGF99636.1"/>
    <property type="molecule type" value="Genomic_DNA"/>
</dbReference>
<dbReference type="AlphaFoldDB" id="A0A1F5YI58"/>
<keyword evidence="1" id="KW-0812">Transmembrane</keyword>
<dbReference type="InterPro" id="IPR032816">
    <property type="entry name" value="VTT_dom"/>
</dbReference>
<evidence type="ECO:0000259" key="2">
    <source>
        <dbReference type="Pfam" id="PF09335"/>
    </source>
</evidence>
<accession>A0A1F5YI58</accession>